<feature type="transmembrane region" description="Helical" evidence="1">
    <location>
        <begin position="213"/>
        <end position="232"/>
    </location>
</feature>
<keyword evidence="1" id="KW-0812">Transmembrane</keyword>
<feature type="transmembrane region" description="Helical" evidence="1">
    <location>
        <begin position="186"/>
        <end position="207"/>
    </location>
</feature>
<accession>A0A431VBN9</accession>
<dbReference type="EMBL" id="RXMA01000028">
    <property type="protein sequence ID" value="RTR16054.1"/>
    <property type="molecule type" value="Genomic_DNA"/>
</dbReference>
<evidence type="ECO:0000313" key="3">
    <source>
        <dbReference type="Proteomes" id="UP000277007"/>
    </source>
</evidence>
<name>A0A431VBN9_9PROT</name>
<gene>
    <name evidence="2" type="ORF">EJ903_21835</name>
</gene>
<dbReference type="AlphaFoldDB" id="A0A431VBN9"/>
<keyword evidence="1" id="KW-0472">Membrane</keyword>
<dbReference type="Pfam" id="PF14235">
    <property type="entry name" value="DUF4337"/>
    <property type="match status" value="1"/>
</dbReference>
<reference evidence="2 3" key="1">
    <citation type="submission" date="2018-12" db="EMBL/GenBank/DDBJ databases">
        <authorList>
            <person name="Yang Y."/>
        </authorList>
    </citation>
    <scope>NUCLEOTIDE SEQUENCE [LARGE SCALE GENOMIC DNA]</scope>
    <source>
        <strain evidence="2 3">L-25-5w-1</strain>
    </source>
</reference>
<feature type="transmembrane region" description="Helical" evidence="1">
    <location>
        <begin position="62"/>
        <end position="80"/>
    </location>
</feature>
<dbReference type="Proteomes" id="UP000277007">
    <property type="component" value="Unassembled WGS sequence"/>
</dbReference>
<keyword evidence="3" id="KW-1185">Reference proteome</keyword>
<organism evidence="2 3">
    <name type="scientific">Azospirillum griseum</name>
    <dbReference type="NCBI Taxonomy" id="2496639"/>
    <lineage>
        <taxon>Bacteria</taxon>
        <taxon>Pseudomonadati</taxon>
        <taxon>Pseudomonadota</taxon>
        <taxon>Alphaproteobacteria</taxon>
        <taxon>Rhodospirillales</taxon>
        <taxon>Azospirillaceae</taxon>
        <taxon>Azospirillum</taxon>
    </lineage>
</organism>
<sequence>MTVLRTLFFRALLVYLLRAHRFRLWGKTGMDAAEVKDLIDEAHENEKGKHGGGGEGGLKVSTAIYISMLAAVLAIVSVAGSNAGKDMMASAIEASDSFAYYQAKTQRQISLRLAADELELLSAGMPPEAQARALKKSAEYRQNADKMEADDGKNSRKDLLAKAKAAEAKRDHAATQDPYFDFAEGLLQLAIVLASVFAITNMTFILWVSRVLAAVGLALAIDGFTLIAPLPFL</sequence>
<proteinExistence type="predicted"/>
<comment type="caution">
    <text evidence="2">The sequence shown here is derived from an EMBL/GenBank/DDBJ whole genome shotgun (WGS) entry which is preliminary data.</text>
</comment>
<dbReference type="InterPro" id="IPR025570">
    <property type="entry name" value="DUF4337"/>
</dbReference>
<protein>
    <submittedName>
        <fullName evidence="2">DUF4337 family protein</fullName>
    </submittedName>
</protein>
<keyword evidence="1" id="KW-1133">Transmembrane helix</keyword>
<evidence type="ECO:0000256" key="1">
    <source>
        <dbReference type="SAM" id="Phobius"/>
    </source>
</evidence>
<evidence type="ECO:0000313" key="2">
    <source>
        <dbReference type="EMBL" id="RTR16054.1"/>
    </source>
</evidence>